<evidence type="ECO:0000256" key="3">
    <source>
        <dbReference type="ARBA" id="ARBA00022552"/>
    </source>
</evidence>
<protein>
    <submittedName>
        <fullName evidence="10">SAM-dependent methyltransferase</fullName>
    </submittedName>
</protein>
<dbReference type="Pfam" id="PF10672">
    <property type="entry name" value="Methyltrans_SAM"/>
    <property type="match status" value="1"/>
</dbReference>
<evidence type="ECO:0000256" key="5">
    <source>
        <dbReference type="ARBA" id="ARBA00022679"/>
    </source>
</evidence>
<dbReference type="Proteomes" id="UP000027725">
    <property type="component" value="Unassembled WGS sequence"/>
</dbReference>
<evidence type="ECO:0000256" key="4">
    <source>
        <dbReference type="ARBA" id="ARBA00022603"/>
    </source>
</evidence>
<dbReference type="Gene3D" id="3.40.50.150">
    <property type="entry name" value="Vaccinia Virus protein VP39"/>
    <property type="match status" value="1"/>
</dbReference>
<evidence type="ECO:0000313" key="10">
    <source>
        <dbReference type="EMBL" id="KEP69223.1"/>
    </source>
</evidence>
<evidence type="ECO:0000256" key="8">
    <source>
        <dbReference type="ARBA" id="ARBA00038091"/>
    </source>
</evidence>
<keyword evidence="2" id="KW-0963">Cytoplasm</keyword>
<dbReference type="PROSITE" id="PS50890">
    <property type="entry name" value="PUA"/>
    <property type="match status" value="1"/>
</dbReference>
<keyword evidence="4 10" id="KW-0489">Methyltransferase</keyword>
<dbReference type="Pfam" id="PF17785">
    <property type="entry name" value="PUA_3"/>
    <property type="match status" value="1"/>
</dbReference>
<dbReference type="STRING" id="1185766.SAMN05216224_10118"/>
<dbReference type="OrthoDB" id="9805492at2"/>
<gene>
    <name evidence="10" type="ORF">DL1_04850</name>
</gene>
<dbReference type="InterPro" id="IPR002478">
    <property type="entry name" value="PUA"/>
</dbReference>
<comment type="caution">
    <text evidence="10">The sequence shown here is derived from an EMBL/GenBank/DDBJ whole genome shotgun (WGS) entry which is preliminary data.</text>
</comment>
<dbReference type="Gene3D" id="2.30.130.10">
    <property type="entry name" value="PUA domain"/>
    <property type="match status" value="1"/>
</dbReference>
<name>A0A074TJS9_9RHOB</name>
<dbReference type="InterPro" id="IPR019614">
    <property type="entry name" value="SAM-dep_methyl-trfase"/>
</dbReference>
<comment type="subcellular location">
    <subcellularLocation>
        <location evidence="1">Cytoplasm</location>
    </subcellularLocation>
</comment>
<sequence>MSDTRPVVRLRPKAEARAIRHGFPWVYADELVVDRRTKAIAPGTIAVLEDGERRPLGTVTVNPNSKIIARMMDRDPEAQIDRAWIAARLERALALRARLFEQPFYRLVHAEADGLPGVIIDRFGDAAVIQPNAAWSDVMLADLEAALVEVTGVSIVLKNGSGRARTLEGLPEETTLLRGTLDAPIQVPMNGATYMADLLGGQKTGLFYDQRPNHAFAARLAHGARVLDVFSHVGGFGLAALAAGAESALAVDGSAPALALAEQGAAAMGASERFTTRQGDAFDTLEALSGEGAQFDLVICDPPAFAPAKPALQAGLRAYDRIARMAAPLVAPGGYLVLCSCSHAADLQAFRSACTRGIGKAARSGQLLHTGYAGPDHPMQPQLAESGYLKALFYRLDG</sequence>
<dbReference type="SUPFAM" id="SSF53335">
    <property type="entry name" value="S-adenosyl-L-methionine-dependent methyltransferases"/>
    <property type="match status" value="1"/>
</dbReference>
<dbReference type="InterPro" id="IPR029063">
    <property type="entry name" value="SAM-dependent_MTases_sf"/>
</dbReference>
<dbReference type="GO" id="GO:0006364">
    <property type="term" value="P:rRNA processing"/>
    <property type="evidence" value="ECO:0007669"/>
    <property type="project" value="UniProtKB-KW"/>
</dbReference>
<reference evidence="10 11" key="1">
    <citation type="submission" date="2014-03" db="EMBL/GenBank/DDBJ databases">
        <title>The draft genome sequence of Thioclava dalianensis DLFJ1-1.</title>
        <authorList>
            <person name="Lai Q."/>
            <person name="Shao Z."/>
        </authorList>
    </citation>
    <scope>NUCLEOTIDE SEQUENCE [LARGE SCALE GENOMIC DNA]</scope>
    <source>
        <strain evidence="10 11">DLFJ1-1</strain>
    </source>
</reference>
<feature type="domain" description="PUA" evidence="9">
    <location>
        <begin position="6"/>
        <end position="94"/>
    </location>
</feature>
<dbReference type="NCBIfam" id="NF046099">
    <property type="entry name" value="RSP_2647_MTase"/>
    <property type="match status" value="1"/>
</dbReference>
<dbReference type="CDD" id="cd11572">
    <property type="entry name" value="RlmI_M_like"/>
    <property type="match status" value="1"/>
</dbReference>
<keyword evidence="11" id="KW-1185">Reference proteome</keyword>
<proteinExistence type="inferred from homology"/>
<keyword evidence="5 10" id="KW-0808">Transferase</keyword>
<dbReference type="GO" id="GO:0005737">
    <property type="term" value="C:cytoplasm"/>
    <property type="evidence" value="ECO:0007669"/>
    <property type="project" value="UniProtKB-SubCell"/>
</dbReference>
<dbReference type="PANTHER" id="PTHR42873">
    <property type="entry name" value="RIBOSOMAL RNA LARGE SUBUNIT METHYLTRANSFERASE"/>
    <property type="match status" value="1"/>
</dbReference>
<evidence type="ECO:0000256" key="7">
    <source>
        <dbReference type="ARBA" id="ARBA00022884"/>
    </source>
</evidence>
<dbReference type="CDD" id="cd21153">
    <property type="entry name" value="PUA_RlmI"/>
    <property type="match status" value="1"/>
</dbReference>
<comment type="similarity">
    <text evidence="8">Belongs to the methyltransferase superfamily. RlmI family.</text>
</comment>
<evidence type="ECO:0000256" key="6">
    <source>
        <dbReference type="ARBA" id="ARBA00022691"/>
    </source>
</evidence>
<evidence type="ECO:0000259" key="9">
    <source>
        <dbReference type="SMART" id="SM00359"/>
    </source>
</evidence>
<keyword evidence="6" id="KW-0949">S-adenosyl-L-methionine</keyword>
<dbReference type="GO" id="GO:0008168">
    <property type="term" value="F:methyltransferase activity"/>
    <property type="evidence" value="ECO:0007669"/>
    <property type="project" value="UniProtKB-KW"/>
</dbReference>
<organism evidence="10 11">
    <name type="scientific">Thioclava dalianensis</name>
    <dbReference type="NCBI Taxonomy" id="1185766"/>
    <lineage>
        <taxon>Bacteria</taxon>
        <taxon>Pseudomonadati</taxon>
        <taxon>Pseudomonadota</taxon>
        <taxon>Alphaproteobacteria</taxon>
        <taxon>Rhodobacterales</taxon>
        <taxon>Paracoccaceae</taxon>
        <taxon>Thioclava</taxon>
    </lineage>
</organism>
<dbReference type="SMART" id="SM00359">
    <property type="entry name" value="PUA"/>
    <property type="match status" value="1"/>
</dbReference>
<dbReference type="AlphaFoldDB" id="A0A074TJS9"/>
<accession>A0A074TJS9</accession>
<dbReference type="InterPro" id="IPR036974">
    <property type="entry name" value="PUA_sf"/>
</dbReference>
<keyword evidence="3" id="KW-0698">rRNA processing</keyword>
<dbReference type="eggNOG" id="COG1092">
    <property type="taxonomic scope" value="Bacteria"/>
</dbReference>
<dbReference type="GO" id="GO:0003723">
    <property type="term" value="F:RNA binding"/>
    <property type="evidence" value="ECO:0007669"/>
    <property type="project" value="UniProtKB-KW"/>
</dbReference>
<evidence type="ECO:0000313" key="11">
    <source>
        <dbReference type="Proteomes" id="UP000027725"/>
    </source>
</evidence>
<dbReference type="Gene3D" id="3.30.750.80">
    <property type="entry name" value="RNA methyltransferase domain (HRMD) like"/>
    <property type="match status" value="1"/>
</dbReference>
<dbReference type="PANTHER" id="PTHR42873:SF1">
    <property type="entry name" value="S-ADENOSYLMETHIONINE-DEPENDENT METHYLTRANSFERASE DOMAIN-CONTAINING PROTEIN"/>
    <property type="match status" value="1"/>
</dbReference>
<dbReference type="SUPFAM" id="SSF88697">
    <property type="entry name" value="PUA domain-like"/>
    <property type="match status" value="1"/>
</dbReference>
<dbReference type="InterPro" id="IPR015947">
    <property type="entry name" value="PUA-like_sf"/>
</dbReference>
<dbReference type="GO" id="GO:0032259">
    <property type="term" value="P:methylation"/>
    <property type="evidence" value="ECO:0007669"/>
    <property type="project" value="UniProtKB-KW"/>
</dbReference>
<dbReference type="InterPro" id="IPR041532">
    <property type="entry name" value="RlmI-like_PUA"/>
</dbReference>
<evidence type="ECO:0000256" key="2">
    <source>
        <dbReference type="ARBA" id="ARBA00022490"/>
    </source>
</evidence>
<dbReference type="EMBL" id="JHEH01000016">
    <property type="protein sequence ID" value="KEP69223.1"/>
    <property type="molecule type" value="Genomic_DNA"/>
</dbReference>
<evidence type="ECO:0000256" key="1">
    <source>
        <dbReference type="ARBA" id="ARBA00004496"/>
    </source>
</evidence>
<keyword evidence="7" id="KW-0694">RNA-binding</keyword>
<dbReference type="CDD" id="cd02440">
    <property type="entry name" value="AdoMet_MTases"/>
    <property type="match status" value="1"/>
</dbReference>
<dbReference type="RefSeq" id="WP_038066923.1">
    <property type="nucleotide sequence ID" value="NZ_FOVB01000001.1"/>
</dbReference>